<organism evidence="1">
    <name type="scientific">Lepeophtheirus salmonis</name>
    <name type="common">Salmon louse</name>
    <name type="synonym">Caligus salmonis</name>
    <dbReference type="NCBI Taxonomy" id="72036"/>
    <lineage>
        <taxon>Eukaryota</taxon>
        <taxon>Metazoa</taxon>
        <taxon>Ecdysozoa</taxon>
        <taxon>Arthropoda</taxon>
        <taxon>Crustacea</taxon>
        <taxon>Multicrustacea</taxon>
        <taxon>Hexanauplia</taxon>
        <taxon>Copepoda</taxon>
        <taxon>Siphonostomatoida</taxon>
        <taxon>Caligidae</taxon>
        <taxon>Lepeophtheirus</taxon>
    </lineage>
</organism>
<evidence type="ECO:0000313" key="1">
    <source>
        <dbReference type="EMBL" id="CDW35798.1"/>
    </source>
</evidence>
<accession>A0A0K2UC30</accession>
<proteinExistence type="predicted"/>
<feature type="non-terminal residue" evidence="1">
    <location>
        <position position="1"/>
    </location>
</feature>
<dbReference type="EMBL" id="HACA01018437">
    <property type="protein sequence ID" value="CDW35798.1"/>
    <property type="molecule type" value="Transcribed_RNA"/>
</dbReference>
<name>A0A0K2UC30_LEPSM</name>
<dbReference type="AlphaFoldDB" id="A0A0K2UC30"/>
<protein>
    <submittedName>
        <fullName evidence="1">Uncharacterized protein</fullName>
    </submittedName>
</protein>
<sequence>FILTDFWPPLDLNLLDFCFVCNRTTNQLNTLQHQSLLVYFPRYKVVKACLHFWPRIETLIDTGAQNLVILF</sequence>
<reference evidence="1" key="1">
    <citation type="submission" date="2014-05" db="EMBL/GenBank/DDBJ databases">
        <authorList>
            <person name="Chronopoulou M."/>
        </authorList>
    </citation>
    <scope>NUCLEOTIDE SEQUENCE</scope>
    <source>
        <tissue evidence="1">Whole organism</tissue>
    </source>
</reference>